<keyword evidence="8 14" id="KW-0418">Kinase</keyword>
<feature type="region of interest" description="Important for the catalytic mechanism of dephosphorylation" evidence="14">
    <location>
        <begin position="278"/>
        <end position="283"/>
    </location>
</feature>
<dbReference type="EC" id="2.7.4.-" evidence="14"/>
<keyword evidence="9 14" id="KW-0067">ATP-binding</keyword>
<comment type="miscellaneous">
    <text evidence="14">Both phosphorylation and phosphorolysis are carried out by the same active site and suggest a common mechanism for both reactions.</text>
</comment>
<evidence type="ECO:0000259" key="15">
    <source>
        <dbReference type="Pfam" id="PF02603"/>
    </source>
</evidence>
<evidence type="ECO:0000256" key="5">
    <source>
        <dbReference type="ARBA" id="ARBA00022679"/>
    </source>
</evidence>
<feature type="region of interest" description="Important for the catalytic mechanism of both phosphorylation and dephosphorylation" evidence="14">
    <location>
        <begin position="215"/>
        <end position="224"/>
    </location>
</feature>
<dbReference type="Proteomes" id="UP000245695">
    <property type="component" value="Chromosome 1"/>
</dbReference>
<comment type="similarity">
    <text evidence="3 14">Belongs to the HPrK/P family.</text>
</comment>
<name>A0A2P2BMK8_9FIRM</name>
<dbReference type="PANTHER" id="PTHR30305:SF1">
    <property type="entry name" value="HPR KINASE_PHOSPHORYLASE"/>
    <property type="match status" value="1"/>
</dbReference>
<comment type="cofactor">
    <cofactor evidence="2 14">
        <name>Mg(2+)</name>
        <dbReference type="ChEBI" id="CHEBI:18420"/>
    </cofactor>
</comment>
<dbReference type="GO" id="GO:0000155">
    <property type="term" value="F:phosphorelay sensor kinase activity"/>
    <property type="evidence" value="ECO:0007669"/>
    <property type="project" value="InterPro"/>
</dbReference>
<dbReference type="Gene3D" id="3.40.50.300">
    <property type="entry name" value="P-loop containing nucleotide triphosphate hydrolases"/>
    <property type="match status" value="1"/>
</dbReference>
<comment type="function">
    <text evidence="14">Catalyzes the ATP- as well as the pyrophosphate-dependent phosphorylation of a specific serine residue in HPr, a phosphocarrier protein of the phosphoenolpyruvate-dependent sugar phosphotransferase system (PTS). HprK/P also catalyzes the pyrophosphate-producing, inorganic phosphate-dependent dephosphorylation (phosphorolysis) of seryl-phosphorylated HPr (P-Ser-HPr). The two antagonistic activities of HprK/P are regulated by several intracellular metabolites, which change their concentration in response to the absence or presence of rapidly metabolisable carbon sources (glucose, fructose, etc.) in the growth medium. Therefore, by controlling the phosphorylation state of HPr, HPrK/P is a sensor enzyme that plays a major role in the regulation of carbon metabolism and sugar transport: it mediates carbon catabolite repression (CCR), and regulates PTS-catalyzed carbohydrate uptake and inducer exclusion.</text>
</comment>
<keyword evidence="7 14" id="KW-0547">Nucleotide-binding</keyword>
<dbReference type="KEGG" id="rhom:FRIFI_0089"/>
<keyword evidence="10 14" id="KW-0460">Magnesium</keyword>
<evidence type="ECO:0000256" key="14">
    <source>
        <dbReference type="HAMAP-Rule" id="MF_01249"/>
    </source>
</evidence>
<protein>
    <recommendedName>
        <fullName evidence="14">HPr kinase/phosphorylase</fullName>
        <shortName evidence="14">HPrK/P</shortName>
        <ecNumber evidence="14">2.7.11.-</ecNumber>
        <ecNumber evidence="14">2.7.4.-</ecNumber>
    </recommendedName>
    <alternativeName>
        <fullName evidence="14">HPr(Ser) kinase/phosphorylase</fullName>
    </alternativeName>
</protein>
<evidence type="ECO:0000259" key="16">
    <source>
        <dbReference type="Pfam" id="PF07475"/>
    </source>
</evidence>
<dbReference type="InterPro" id="IPR027417">
    <property type="entry name" value="P-loop_NTPase"/>
</dbReference>
<reference evidence="17 18" key="1">
    <citation type="submission" date="2014-09" db="EMBL/GenBank/DDBJ databases">
        <authorList>
            <person name="Hornung B.V."/>
        </authorList>
    </citation>
    <scope>NUCLEOTIDE SEQUENCE [LARGE SCALE GENOMIC DNA]</scope>
    <source>
        <strain evidence="17 18">FRIFI</strain>
    </source>
</reference>
<comment type="subunit">
    <text evidence="14">Homohexamer.</text>
</comment>
<evidence type="ECO:0000256" key="1">
    <source>
        <dbReference type="ARBA" id="ARBA00001120"/>
    </source>
</evidence>
<accession>A0A2P2BMK8</accession>
<keyword evidence="18" id="KW-1185">Reference proteome</keyword>
<feature type="active site" evidence="14">
    <location>
        <position position="257"/>
    </location>
</feature>
<gene>
    <name evidence="14" type="primary">hprK</name>
    <name evidence="17" type="ORF">FRIFI_0089</name>
</gene>
<evidence type="ECO:0000256" key="7">
    <source>
        <dbReference type="ARBA" id="ARBA00022741"/>
    </source>
</evidence>
<dbReference type="GO" id="GO:0004712">
    <property type="term" value="F:protein serine/threonine/tyrosine kinase activity"/>
    <property type="evidence" value="ECO:0007669"/>
    <property type="project" value="UniProtKB-UniRule"/>
</dbReference>
<evidence type="ECO:0000256" key="6">
    <source>
        <dbReference type="ARBA" id="ARBA00022723"/>
    </source>
</evidence>
<comment type="caution">
    <text evidence="14">Lacks conserved residue(s) required for the propagation of feature annotation.</text>
</comment>
<dbReference type="GO" id="GO:0000287">
    <property type="term" value="F:magnesium ion binding"/>
    <property type="evidence" value="ECO:0007669"/>
    <property type="project" value="UniProtKB-UniRule"/>
</dbReference>
<feature type="domain" description="HPr kinase/phosphorylase C-terminal" evidence="16">
    <location>
        <begin position="144"/>
        <end position="312"/>
    </location>
</feature>
<proteinExistence type="inferred from homology"/>
<dbReference type="GO" id="GO:0005524">
    <property type="term" value="F:ATP binding"/>
    <property type="evidence" value="ECO:0007669"/>
    <property type="project" value="UniProtKB-UniRule"/>
</dbReference>
<evidence type="ECO:0000313" key="18">
    <source>
        <dbReference type="Proteomes" id="UP000245695"/>
    </source>
</evidence>
<evidence type="ECO:0000256" key="9">
    <source>
        <dbReference type="ARBA" id="ARBA00022840"/>
    </source>
</evidence>
<evidence type="ECO:0000256" key="11">
    <source>
        <dbReference type="ARBA" id="ARBA00023268"/>
    </source>
</evidence>
<feature type="domain" description="HPr(Ser) kinase/phosphorylase N-terminal" evidence="15">
    <location>
        <begin position="18"/>
        <end position="141"/>
    </location>
</feature>
<comment type="catalytic activity">
    <reaction evidence="13 14">
        <text>[HPr protein]-O-phospho-L-serine + phosphate + H(+) = [HPr protein]-L-serine + diphosphate</text>
        <dbReference type="Rhea" id="RHEA:46604"/>
        <dbReference type="Rhea" id="RHEA-COMP:11602"/>
        <dbReference type="Rhea" id="RHEA-COMP:11603"/>
        <dbReference type="ChEBI" id="CHEBI:15378"/>
        <dbReference type="ChEBI" id="CHEBI:29999"/>
        <dbReference type="ChEBI" id="CHEBI:33019"/>
        <dbReference type="ChEBI" id="CHEBI:43474"/>
        <dbReference type="ChEBI" id="CHEBI:83421"/>
    </reaction>
</comment>
<dbReference type="NCBIfam" id="TIGR00679">
    <property type="entry name" value="hpr-ser"/>
    <property type="match status" value="1"/>
</dbReference>
<dbReference type="InterPro" id="IPR011104">
    <property type="entry name" value="Hpr_kin/Pase_C"/>
</dbReference>
<keyword evidence="4 14" id="KW-0723">Serine/threonine-protein kinase</keyword>
<feature type="binding site" evidence="14">
    <location>
        <position position="216"/>
    </location>
    <ligand>
        <name>Mg(2+)</name>
        <dbReference type="ChEBI" id="CHEBI:18420"/>
    </ligand>
</feature>
<keyword evidence="12 14" id="KW-0119">Carbohydrate metabolism</keyword>
<comment type="catalytic activity">
    <reaction evidence="1 14">
        <text>[HPr protein]-L-serine + ATP = [HPr protein]-O-phospho-L-serine + ADP + H(+)</text>
        <dbReference type="Rhea" id="RHEA:46600"/>
        <dbReference type="Rhea" id="RHEA-COMP:11602"/>
        <dbReference type="Rhea" id="RHEA-COMP:11603"/>
        <dbReference type="ChEBI" id="CHEBI:15378"/>
        <dbReference type="ChEBI" id="CHEBI:29999"/>
        <dbReference type="ChEBI" id="CHEBI:30616"/>
        <dbReference type="ChEBI" id="CHEBI:83421"/>
        <dbReference type="ChEBI" id="CHEBI:456216"/>
    </reaction>
</comment>
<dbReference type="InterPro" id="IPR003755">
    <property type="entry name" value="HPr(Ser)_kin/Pase"/>
</dbReference>
<dbReference type="AlphaFoldDB" id="A0A2P2BMK8"/>
<dbReference type="FunFam" id="3.40.50.300:FF:000174">
    <property type="entry name" value="HPr kinase/phosphorylase"/>
    <property type="match status" value="1"/>
</dbReference>
<evidence type="ECO:0000256" key="3">
    <source>
        <dbReference type="ARBA" id="ARBA00006883"/>
    </source>
</evidence>
<evidence type="ECO:0000256" key="10">
    <source>
        <dbReference type="ARBA" id="ARBA00022842"/>
    </source>
</evidence>
<dbReference type="PANTHER" id="PTHR30305">
    <property type="entry name" value="PROTEIN YJDM-RELATED"/>
    <property type="match status" value="1"/>
</dbReference>
<evidence type="ECO:0000256" key="4">
    <source>
        <dbReference type="ARBA" id="ARBA00022527"/>
    </source>
</evidence>
<evidence type="ECO:0000313" key="17">
    <source>
        <dbReference type="EMBL" id="CEI71643.1"/>
    </source>
</evidence>
<evidence type="ECO:0000256" key="13">
    <source>
        <dbReference type="ARBA" id="ARBA00047657"/>
    </source>
</evidence>
<dbReference type="GO" id="GO:0004674">
    <property type="term" value="F:protein serine/threonine kinase activity"/>
    <property type="evidence" value="ECO:0007669"/>
    <property type="project" value="UniProtKB-KW"/>
</dbReference>
<dbReference type="CDD" id="cd01918">
    <property type="entry name" value="HprK_C"/>
    <property type="match status" value="1"/>
</dbReference>
<dbReference type="SUPFAM" id="SSF53795">
    <property type="entry name" value="PEP carboxykinase-like"/>
    <property type="match status" value="1"/>
</dbReference>
<dbReference type="Gene3D" id="3.40.1390.20">
    <property type="entry name" value="HprK N-terminal domain-like"/>
    <property type="match status" value="1"/>
</dbReference>
<evidence type="ECO:0000256" key="2">
    <source>
        <dbReference type="ARBA" id="ARBA00001946"/>
    </source>
</evidence>
<keyword evidence="11 14" id="KW-0511">Multifunctional enzyme</keyword>
<sequence>MFTIISERDNNMNFIDKVSIKEIIKDLELEVVYMPDNKEYYVYSQDVNRPGLQYAGYFEHFAYDRIQIIGRAEYNYFSYLDAERRENVLDKLFSYEIPALIVTRGLEVNSDVIKYAKKYGRIILSTKRNTTRFINRLSNYLDDRMAPHTTLHGVLVDVYGIGVLIKGESSIGKSETALELVQRGHRLVADDAVEIRRLDESVLLGQSPELLRHFLEIRGIGIIDVRSLYGAGAVKNSKTIDLVVHLEAWNEDKYYDRLGLDKEFEEILEVSVEKLVVPVKPGRNTAMIIEVAAMNFRQKGMGYDAAQEFTKKLSQLIDTKKC</sequence>
<dbReference type="EC" id="2.7.11.-" evidence="14"/>
<dbReference type="InterPro" id="IPR011126">
    <property type="entry name" value="Hpr_kin/Pase_Hpr_N"/>
</dbReference>
<dbReference type="EMBL" id="LN650648">
    <property type="protein sequence ID" value="CEI71643.1"/>
    <property type="molecule type" value="Genomic_DNA"/>
</dbReference>
<comment type="domain">
    <text evidence="14">The Walker A ATP-binding motif also binds Pi and PPi.</text>
</comment>
<dbReference type="HAMAP" id="MF_01249">
    <property type="entry name" value="HPr_kinase"/>
    <property type="match status" value="1"/>
</dbReference>
<keyword evidence="6 14" id="KW-0479">Metal-binding</keyword>
<keyword evidence="5 14" id="KW-0808">Transferase</keyword>
<feature type="active site" evidence="14">
    <location>
        <position position="152"/>
    </location>
</feature>
<dbReference type="SUPFAM" id="SSF75138">
    <property type="entry name" value="HprK N-terminal domain-like"/>
    <property type="match status" value="1"/>
</dbReference>
<feature type="active site" evidence="14">
    <location>
        <position position="173"/>
    </location>
</feature>
<organism evidence="17 18">
    <name type="scientific">Romboutsia hominis</name>
    <dbReference type="NCBI Taxonomy" id="1507512"/>
    <lineage>
        <taxon>Bacteria</taxon>
        <taxon>Bacillati</taxon>
        <taxon>Bacillota</taxon>
        <taxon>Clostridia</taxon>
        <taxon>Peptostreptococcales</taxon>
        <taxon>Peptostreptococcaceae</taxon>
        <taxon>Romboutsia</taxon>
    </lineage>
</organism>
<evidence type="ECO:0000256" key="8">
    <source>
        <dbReference type="ARBA" id="ARBA00022777"/>
    </source>
</evidence>
<feature type="active site" description="Proton acceptor; for phosphorylation activity. Proton donor; for dephosphorylation activity" evidence="14">
    <location>
        <position position="191"/>
    </location>
</feature>
<feature type="binding site" evidence="14">
    <location>
        <position position="174"/>
    </location>
    <ligand>
        <name>Mg(2+)</name>
        <dbReference type="ChEBI" id="CHEBI:18420"/>
    </ligand>
</feature>
<dbReference type="Pfam" id="PF07475">
    <property type="entry name" value="Hpr_kinase_C"/>
    <property type="match status" value="1"/>
</dbReference>
<dbReference type="GO" id="GO:0006109">
    <property type="term" value="P:regulation of carbohydrate metabolic process"/>
    <property type="evidence" value="ECO:0007669"/>
    <property type="project" value="UniProtKB-UniRule"/>
</dbReference>
<dbReference type="InterPro" id="IPR028979">
    <property type="entry name" value="Ser_kin/Pase_Hpr-like_N_sf"/>
</dbReference>
<evidence type="ECO:0000256" key="12">
    <source>
        <dbReference type="ARBA" id="ARBA00023277"/>
    </source>
</evidence>
<dbReference type="Pfam" id="PF02603">
    <property type="entry name" value="Hpr_kinase_N"/>
    <property type="match status" value="1"/>
</dbReference>